<evidence type="ECO:0000313" key="6">
    <source>
        <dbReference type="Proteomes" id="UP000198875"/>
    </source>
</evidence>
<dbReference type="Pfam" id="PF00675">
    <property type="entry name" value="Peptidase_M16"/>
    <property type="match status" value="1"/>
</dbReference>
<reference evidence="5 6" key="1">
    <citation type="submission" date="2015-03" db="EMBL/GenBank/DDBJ databases">
        <authorList>
            <person name="Murphy D."/>
        </authorList>
    </citation>
    <scope>NUCLEOTIDE SEQUENCE [LARGE SCALE GENOMIC DNA]</scope>
    <source>
        <strain evidence="5 6">DSM 44277</strain>
    </source>
</reference>
<dbReference type="InterPro" id="IPR011765">
    <property type="entry name" value="Pept_M16_N"/>
</dbReference>
<dbReference type="InterPro" id="IPR001431">
    <property type="entry name" value="Pept_M16_Zn_BS"/>
</dbReference>
<dbReference type="PANTHER" id="PTHR11851">
    <property type="entry name" value="METALLOPROTEASE"/>
    <property type="match status" value="1"/>
</dbReference>
<dbReference type="OrthoDB" id="9811314at2"/>
<dbReference type="InterPro" id="IPR007863">
    <property type="entry name" value="Peptidase_M16_C"/>
</dbReference>
<dbReference type="InterPro" id="IPR050361">
    <property type="entry name" value="MPP/UQCRC_Complex"/>
</dbReference>
<proteinExistence type="inferred from homology"/>
<dbReference type="PANTHER" id="PTHR11851:SF49">
    <property type="entry name" value="MITOCHONDRIAL-PROCESSING PEPTIDASE SUBUNIT ALPHA"/>
    <property type="match status" value="1"/>
</dbReference>
<feature type="domain" description="Peptidase M16 C-terminal" evidence="4">
    <location>
        <begin position="197"/>
        <end position="373"/>
    </location>
</feature>
<evidence type="ECO:0000313" key="5">
    <source>
        <dbReference type="EMBL" id="CPR12508.1"/>
    </source>
</evidence>
<evidence type="ECO:0000256" key="2">
    <source>
        <dbReference type="RuleBase" id="RU004447"/>
    </source>
</evidence>
<keyword evidence="5" id="KW-0378">Hydrolase</keyword>
<dbReference type="FunFam" id="3.30.830.10:FF:000008">
    <property type="entry name" value="Mitochondrial-processing peptidase subunit beta"/>
    <property type="match status" value="1"/>
</dbReference>
<sequence>MPPAQSRKPAADPPAALHRGKAIAGLNPDHKAVRRTALPGGLRVVTEHLPAVRSASVGVWVGVGSRDEGSTVAGAAHFLEHLLFKSTPTRSAVDIAQAMDAVGGELNAFTAKEHTCYYAHVLDSDLELAVDLVADVVLNGRCAAEDVEVERDVVLEEIAMRDDDPEDALGDMFLGALFGDHPVGRPVIGTSRSVSAMTRAQLHSFHVRRYTPERMVVAVAGNVDHDEVVTLVREQFRPHLVRGRRAVAPRKGAGRITGRPGLTLGNRDSEQTHVLLGVRTPGRTSPHRWALSVLHTALGGGLSSRLFQEVRESRGLAYSIYSALDVFADGGALSVYAACLPERFAEVMRVTAEVLEKVARDGITEAECRIAKGSLRGGLVLGLEDSGSRMSRLGRNELNYGAQRTIEQTLKRIDEVTLDEVNAVARRLLSQRYGAAVLGPYASKRSLPQQLRAMVN</sequence>
<feature type="domain" description="Peptidase M16 N-terminal" evidence="3">
    <location>
        <begin position="43"/>
        <end position="190"/>
    </location>
</feature>
<dbReference type="GO" id="GO:0046872">
    <property type="term" value="F:metal ion binding"/>
    <property type="evidence" value="ECO:0007669"/>
    <property type="project" value="InterPro"/>
</dbReference>
<dbReference type="Proteomes" id="UP000198875">
    <property type="component" value="Unassembled WGS sequence"/>
</dbReference>
<evidence type="ECO:0000256" key="1">
    <source>
        <dbReference type="ARBA" id="ARBA00007261"/>
    </source>
</evidence>
<dbReference type="Gene3D" id="3.30.830.10">
    <property type="entry name" value="Metalloenzyme, LuxS/M16 peptidase-like"/>
    <property type="match status" value="2"/>
</dbReference>
<evidence type="ECO:0000259" key="4">
    <source>
        <dbReference type="Pfam" id="PF05193"/>
    </source>
</evidence>
<dbReference type="GO" id="GO:0006508">
    <property type="term" value="P:proteolysis"/>
    <property type="evidence" value="ECO:0007669"/>
    <property type="project" value="UniProtKB-KW"/>
</dbReference>
<dbReference type="PROSITE" id="PS00143">
    <property type="entry name" value="INSULINASE"/>
    <property type="match status" value="1"/>
</dbReference>
<dbReference type="Pfam" id="PF05193">
    <property type="entry name" value="Peptidase_M16_C"/>
    <property type="match status" value="1"/>
</dbReference>
<organism evidence="5 6">
    <name type="scientific">Mycobacterium bohemicum DSM 44277</name>
    <dbReference type="NCBI Taxonomy" id="1236609"/>
    <lineage>
        <taxon>Bacteria</taxon>
        <taxon>Bacillati</taxon>
        <taxon>Actinomycetota</taxon>
        <taxon>Actinomycetes</taxon>
        <taxon>Mycobacteriales</taxon>
        <taxon>Mycobacteriaceae</taxon>
        <taxon>Mycobacterium</taxon>
    </lineage>
</organism>
<evidence type="ECO:0000259" key="3">
    <source>
        <dbReference type="Pfam" id="PF00675"/>
    </source>
</evidence>
<dbReference type="AlphaFoldDB" id="A0A0U0WC17"/>
<accession>A0A0U0WC17</accession>
<dbReference type="EMBL" id="CSTD01000004">
    <property type="protein sequence ID" value="CPR12508.1"/>
    <property type="molecule type" value="Genomic_DNA"/>
</dbReference>
<protein>
    <submittedName>
        <fullName evidence="5">Protease</fullName>
    </submittedName>
</protein>
<dbReference type="RefSeq" id="WP_085181334.1">
    <property type="nucleotide sequence ID" value="NZ_CSTD01000004.1"/>
</dbReference>
<gene>
    <name evidence="5" type="ORF">BN971_03807</name>
</gene>
<keyword evidence="5" id="KW-0645">Protease</keyword>
<dbReference type="GO" id="GO:0004222">
    <property type="term" value="F:metalloendopeptidase activity"/>
    <property type="evidence" value="ECO:0007669"/>
    <property type="project" value="InterPro"/>
</dbReference>
<dbReference type="InterPro" id="IPR011249">
    <property type="entry name" value="Metalloenz_LuxS/M16"/>
</dbReference>
<comment type="similarity">
    <text evidence="1 2">Belongs to the peptidase M16 family.</text>
</comment>
<name>A0A0U0WC17_MYCBE</name>
<dbReference type="SUPFAM" id="SSF63411">
    <property type="entry name" value="LuxS/MPP-like metallohydrolase"/>
    <property type="match status" value="2"/>
</dbReference>